<keyword evidence="5 9" id="KW-0999">Mitochondrion inner membrane</keyword>
<dbReference type="GO" id="GO:0006850">
    <property type="term" value="P:pyruvate import into mitochondria"/>
    <property type="evidence" value="ECO:0007669"/>
    <property type="project" value="EnsemblFungi"/>
</dbReference>
<evidence type="ECO:0000256" key="1">
    <source>
        <dbReference type="ARBA" id="ARBA00004448"/>
    </source>
</evidence>
<dbReference type="GO" id="GO:0050833">
    <property type="term" value="F:pyruvate transmembrane transporter activity"/>
    <property type="evidence" value="ECO:0007669"/>
    <property type="project" value="EnsemblFungi"/>
</dbReference>
<keyword evidence="3 9" id="KW-0813">Transport</keyword>
<organism evidence="10 11">
    <name type="scientific">Oidiodendron maius (strain Zn)</name>
    <dbReference type="NCBI Taxonomy" id="913774"/>
    <lineage>
        <taxon>Eukaryota</taxon>
        <taxon>Fungi</taxon>
        <taxon>Dikarya</taxon>
        <taxon>Ascomycota</taxon>
        <taxon>Pezizomycotina</taxon>
        <taxon>Leotiomycetes</taxon>
        <taxon>Leotiomycetes incertae sedis</taxon>
        <taxon>Myxotrichaceae</taxon>
        <taxon>Oidiodendron</taxon>
    </lineage>
</organism>
<evidence type="ECO:0000256" key="9">
    <source>
        <dbReference type="RuleBase" id="RU363100"/>
    </source>
</evidence>
<dbReference type="Pfam" id="PF03650">
    <property type="entry name" value="MPC"/>
    <property type="match status" value="1"/>
</dbReference>
<dbReference type="GO" id="GO:7770001">
    <property type="term" value="C:mitochondrial pyruvate carrier complex"/>
    <property type="evidence" value="ECO:0007669"/>
    <property type="project" value="EnsemblFungi"/>
</dbReference>
<evidence type="ECO:0000313" key="11">
    <source>
        <dbReference type="Proteomes" id="UP000054321"/>
    </source>
</evidence>
<keyword evidence="4" id="KW-0812">Transmembrane</keyword>
<evidence type="ECO:0000256" key="6">
    <source>
        <dbReference type="ARBA" id="ARBA00022989"/>
    </source>
</evidence>
<comment type="similarity">
    <text evidence="2 9">Belongs to the mitochondrial pyruvate carrier (MPC) (TC 2.A.105) family.</text>
</comment>
<dbReference type="HOGENOM" id="CLU_099502_3_0_1"/>
<dbReference type="AlphaFoldDB" id="A0A0C3HLU9"/>
<name>A0A0C3HLU9_OIDMZ</name>
<dbReference type="EMBL" id="KN832873">
    <property type="protein sequence ID" value="KIN04025.1"/>
    <property type="molecule type" value="Genomic_DNA"/>
</dbReference>
<keyword evidence="7 9" id="KW-0496">Mitochondrion</keyword>
<dbReference type="Proteomes" id="UP000054321">
    <property type="component" value="Unassembled WGS sequence"/>
</dbReference>
<gene>
    <name evidence="10" type="ORF">OIDMADRAFT_194148</name>
</gene>
<dbReference type="FunCoup" id="A0A0C3HLU9">
    <property type="interactions" value="493"/>
</dbReference>
<reference evidence="10 11" key="1">
    <citation type="submission" date="2014-04" db="EMBL/GenBank/DDBJ databases">
        <authorList>
            <consortium name="DOE Joint Genome Institute"/>
            <person name="Kuo A."/>
            <person name="Martino E."/>
            <person name="Perotto S."/>
            <person name="Kohler A."/>
            <person name="Nagy L.G."/>
            <person name="Floudas D."/>
            <person name="Copeland A."/>
            <person name="Barry K.W."/>
            <person name="Cichocki N."/>
            <person name="Veneault-Fourrey C."/>
            <person name="LaButti K."/>
            <person name="Lindquist E.A."/>
            <person name="Lipzen A."/>
            <person name="Lundell T."/>
            <person name="Morin E."/>
            <person name="Murat C."/>
            <person name="Sun H."/>
            <person name="Tunlid A."/>
            <person name="Henrissat B."/>
            <person name="Grigoriev I.V."/>
            <person name="Hibbett D.S."/>
            <person name="Martin F."/>
            <person name="Nordberg H.P."/>
            <person name="Cantor M.N."/>
            <person name="Hua S.X."/>
        </authorList>
    </citation>
    <scope>NUCLEOTIDE SEQUENCE [LARGE SCALE GENOMIC DNA]</scope>
    <source>
        <strain evidence="10 11">Zn</strain>
    </source>
</reference>
<evidence type="ECO:0000256" key="5">
    <source>
        <dbReference type="ARBA" id="ARBA00022792"/>
    </source>
</evidence>
<dbReference type="GO" id="GO:0005777">
    <property type="term" value="C:peroxisome"/>
    <property type="evidence" value="ECO:0007669"/>
    <property type="project" value="EnsemblFungi"/>
</dbReference>
<evidence type="ECO:0000313" key="10">
    <source>
        <dbReference type="EMBL" id="KIN04025.1"/>
    </source>
</evidence>
<keyword evidence="8" id="KW-0472">Membrane</keyword>
<dbReference type="OrthoDB" id="1697690at2759"/>
<reference evidence="11" key="2">
    <citation type="submission" date="2015-01" db="EMBL/GenBank/DDBJ databases">
        <title>Evolutionary Origins and Diversification of the Mycorrhizal Mutualists.</title>
        <authorList>
            <consortium name="DOE Joint Genome Institute"/>
            <consortium name="Mycorrhizal Genomics Consortium"/>
            <person name="Kohler A."/>
            <person name="Kuo A."/>
            <person name="Nagy L.G."/>
            <person name="Floudas D."/>
            <person name="Copeland A."/>
            <person name="Barry K.W."/>
            <person name="Cichocki N."/>
            <person name="Veneault-Fourrey C."/>
            <person name="LaButti K."/>
            <person name="Lindquist E.A."/>
            <person name="Lipzen A."/>
            <person name="Lundell T."/>
            <person name="Morin E."/>
            <person name="Murat C."/>
            <person name="Riley R."/>
            <person name="Ohm R."/>
            <person name="Sun H."/>
            <person name="Tunlid A."/>
            <person name="Henrissat B."/>
            <person name="Grigoriev I.V."/>
            <person name="Hibbett D.S."/>
            <person name="Martin F."/>
        </authorList>
    </citation>
    <scope>NUCLEOTIDE SEQUENCE [LARGE SCALE GENOMIC DNA]</scope>
    <source>
        <strain evidence="11">Zn</strain>
    </source>
</reference>
<keyword evidence="11" id="KW-1185">Reference proteome</keyword>
<proteinExistence type="inferred from homology"/>
<dbReference type="InParanoid" id="A0A0C3HLU9"/>
<comment type="subcellular location">
    <subcellularLocation>
        <location evidence="1 9">Mitochondrion inner membrane</location>
        <topology evidence="1 9">Multi-pass membrane protein</topology>
    </subcellularLocation>
</comment>
<accession>A0A0C3HLU9</accession>
<evidence type="ECO:0000256" key="4">
    <source>
        <dbReference type="ARBA" id="ARBA00022692"/>
    </source>
</evidence>
<comment type="function">
    <text evidence="9">Mediates the uptake of pyruvate into mitochondria.</text>
</comment>
<keyword evidence="6" id="KW-1133">Transmembrane helix</keyword>
<dbReference type="STRING" id="913774.A0A0C3HLU9"/>
<dbReference type="InterPro" id="IPR005336">
    <property type="entry name" value="MPC"/>
</dbReference>
<sequence>MAAFIKAANAKIRANPMLSYICSTHFWGPVSNFGIPIAAVMDTQKSPELISGTMTGALIVYSATFMRYSLAVTPKNYLLFLCHFVNEGSQLTQGYRWMQYHKWGGKEKMEGERSLMGVASGEAEKVKDAVVRN</sequence>
<dbReference type="PANTHER" id="PTHR14154">
    <property type="entry name" value="UPF0041 BRAIN PROTEIN 44-RELATED"/>
    <property type="match status" value="1"/>
</dbReference>
<evidence type="ECO:0000256" key="3">
    <source>
        <dbReference type="ARBA" id="ARBA00022448"/>
    </source>
</evidence>
<protein>
    <recommendedName>
        <fullName evidence="9">Mitochondrial pyruvate carrier</fullName>
    </recommendedName>
</protein>
<evidence type="ECO:0000256" key="2">
    <source>
        <dbReference type="ARBA" id="ARBA00006416"/>
    </source>
</evidence>
<evidence type="ECO:0000256" key="7">
    <source>
        <dbReference type="ARBA" id="ARBA00023128"/>
    </source>
</evidence>
<evidence type="ECO:0000256" key="8">
    <source>
        <dbReference type="ARBA" id="ARBA00023136"/>
    </source>
</evidence>